<dbReference type="AlphaFoldDB" id="A0A8K0DWT3"/>
<dbReference type="Proteomes" id="UP000796880">
    <property type="component" value="Unassembled WGS sequence"/>
</dbReference>
<reference evidence="3" key="1">
    <citation type="submission" date="2020-03" db="EMBL/GenBank/DDBJ databases">
        <title>A high-quality chromosome-level genome assembly of a woody plant with both climbing and erect habits, Rhamnella rubrinervis.</title>
        <authorList>
            <person name="Lu Z."/>
            <person name="Yang Y."/>
            <person name="Zhu X."/>
            <person name="Sun Y."/>
        </authorList>
    </citation>
    <scope>NUCLEOTIDE SEQUENCE</scope>
    <source>
        <strain evidence="3">BYM</strain>
        <tissue evidence="3">Leaf</tissue>
    </source>
</reference>
<dbReference type="PANTHER" id="PTHR47420">
    <property type="entry name" value="HISTONE-LYSINE N-METHYLTRANSFERASE ASHR2"/>
    <property type="match status" value="1"/>
</dbReference>
<feature type="region of interest" description="Disordered" evidence="1">
    <location>
        <begin position="323"/>
        <end position="359"/>
    </location>
</feature>
<feature type="compositionally biased region" description="Acidic residues" evidence="1">
    <location>
        <begin position="324"/>
        <end position="343"/>
    </location>
</feature>
<keyword evidence="4" id="KW-1185">Reference proteome</keyword>
<dbReference type="Pfam" id="PF00856">
    <property type="entry name" value="SET"/>
    <property type="match status" value="1"/>
</dbReference>
<gene>
    <name evidence="3" type="ORF">FNV43_RR19435</name>
</gene>
<dbReference type="PANTHER" id="PTHR47420:SF3">
    <property type="entry name" value="HISTONE-LYSINE N-METHYLTRANSFERASE ASHR2"/>
    <property type="match status" value="1"/>
</dbReference>
<dbReference type="Gene3D" id="1.10.220.160">
    <property type="match status" value="1"/>
</dbReference>
<dbReference type="InterPro" id="IPR044238">
    <property type="entry name" value="ASHR2-like"/>
</dbReference>
<name>A0A8K0DWT3_9ROSA</name>
<proteinExistence type="predicted"/>
<dbReference type="SUPFAM" id="SSF82199">
    <property type="entry name" value="SET domain"/>
    <property type="match status" value="1"/>
</dbReference>
<dbReference type="InterPro" id="IPR046341">
    <property type="entry name" value="SET_dom_sf"/>
</dbReference>
<evidence type="ECO:0000313" key="4">
    <source>
        <dbReference type="Proteomes" id="UP000796880"/>
    </source>
</evidence>
<dbReference type="CDD" id="cd20071">
    <property type="entry name" value="SET_SMYD"/>
    <property type="match status" value="1"/>
</dbReference>
<sequence length="428" mass="47027">MNIKQMSTSGGEFRVAEIEGRGRALVAAQSLRAGQIILRDSPILLYSAFPLFPCSASSSPYKSYCDCCFRTLQISSSSSSLSSVYPCPECSLHLFCSPKCLTAALSSSHSPWVCKSLCLLRDCPSLRQQTVECQVQVRFLIAAYNLAHVSPSHFKTLLSLQGLGLGLNSLDSITPSGQYLHSLISSLCIPPPPPIPLPQEGWFSMALTATLLAKDKLNTFGLMEPFSEGQRSVRAYGIYPKASFFNHDCLPNACRFDYVDTATGPCNTDIIVRMIHDVPQGREICLSYFPVNENYPNRQRRLLEDYGFTCQCDRCKVEANWSDIDNDDPDVEQGEEFMDEDTDEHMGVASESDDGDGAQAESDFPHAYFFLRYMCSRNNCWGTLAPLPPTGDSLSNIMECNVCGDLSNDADIGGDGQDELSMDDSAAA</sequence>
<accession>A0A8K0DWT3</accession>
<dbReference type="Gene3D" id="2.170.270.10">
    <property type="entry name" value="SET domain"/>
    <property type="match status" value="1"/>
</dbReference>
<dbReference type="InterPro" id="IPR001214">
    <property type="entry name" value="SET_dom"/>
</dbReference>
<organism evidence="3 4">
    <name type="scientific">Rhamnella rubrinervis</name>
    <dbReference type="NCBI Taxonomy" id="2594499"/>
    <lineage>
        <taxon>Eukaryota</taxon>
        <taxon>Viridiplantae</taxon>
        <taxon>Streptophyta</taxon>
        <taxon>Embryophyta</taxon>
        <taxon>Tracheophyta</taxon>
        <taxon>Spermatophyta</taxon>
        <taxon>Magnoliopsida</taxon>
        <taxon>eudicotyledons</taxon>
        <taxon>Gunneridae</taxon>
        <taxon>Pentapetalae</taxon>
        <taxon>rosids</taxon>
        <taxon>fabids</taxon>
        <taxon>Rosales</taxon>
        <taxon>Rhamnaceae</taxon>
        <taxon>rhamnoid group</taxon>
        <taxon>Rhamneae</taxon>
        <taxon>Rhamnella</taxon>
    </lineage>
</organism>
<evidence type="ECO:0000256" key="1">
    <source>
        <dbReference type="SAM" id="MobiDB-lite"/>
    </source>
</evidence>
<feature type="domain" description="SET" evidence="2">
    <location>
        <begin position="11"/>
        <end position="289"/>
    </location>
</feature>
<dbReference type="EMBL" id="VOIH02000009">
    <property type="protein sequence ID" value="KAF3436688.1"/>
    <property type="molecule type" value="Genomic_DNA"/>
</dbReference>
<dbReference type="SMART" id="SM00317">
    <property type="entry name" value="SET"/>
    <property type="match status" value="1"/>
</dbReference>
<comment type="caution">
    <text evidence="3">The sequence shown here is derived from an EMBL/GenBank/DDBJ whole genome shotgun (WGS) entry which is preliminary data.</text>
</comment>
<evidence type="ECO:0000313" key="3">
    <source>
        <dbReference type="EMBL" id="KAF3436688.1"/>
    </source>
</evidence>
<dbReference type="PROSITE" id="PS50280">
    <property type="entry name" value="SET"/>
    <property type="match status" value="1"/>
</dbReference>
<protein>
    <recommendedName>
        <fullName evidence="2">SET domain-containing protein</fullName>
    </recommendedName>
</protein>
<dbReference type="Gene3D" id="6.10.140.2220">
    <property type="match status" value="1"/>
</dbReference>
<dbReference type="OrthoDB" id="265717at2759"/>
<evidence type="ECO:0000259" key="2">
    <source>
        <dbReference type="PROSITE" id="PS50280"/>
    </source>
</evidence>